<evidence type="ECO:0000256" key="1">
    <source>
        <dbReference type="SAM" id="MobiDB-lite"/>
    </source>
</evidence>
<dbReference type="InterPro" id="IPR023393">
    <property type="entry name" value="START-like_dom_sf"/>
</dbReference>
<evidence type="ECO:0000313" key="2">
    <source>
        <dbReference type="EMBL" id="KAF5373405.1"/>
    </source>
</evidence>
<protein>
    <submittedName>
        <fullName evidence="2">Uncharacterized protein</fullName>
    </submittedName>
</protein>
<dbReference type="Proteomes" id="UP000565441">
    <property type="component" value="Unassembled WGS sequence"/>
</dbReference>
<proteinExistence type="predicted"/>
<dbReference type="AlphaFoldDB" id="A0A8H5GYQ5"/>
<dbReference type="EMBL" id="JAACJP010000039">
    <property type="protein sequence ID" value="KAF5373405.1"/>
    <property type="molecule type" value="Genomic_DNA"/>
</dbReference>
<organism evidence="2 3">
    <name type="scientific">Tricholomella constricta</name>
    <dbReference type="NCBI Taxonomy" id="117010"/>
    <lineage>
        <taxon>Eukaryota</taxon>
        <taxon>Fungi</taxon>
        <taxon>Dikarya</taxon>
        <taxon>Basidiomycota</taxon>
        <taxon>Agaricomycotina</taxon>
        <taxon>Agaricomycetes</taxon>
        <taxon>Agaricomycetidae</taxon>
        <taxon>Agaricales</taxon>
        <taxon>Tricholomatineae</taxon>
        <taxon>Lyophyllaceae</taxon>
        <taxon>Tricholomella</taxon>
    </lineage>
</organism>
<evidence type="ECO:0000313" key="3">
    <source>
        <dbReference type="Proteomes" id="UP000565441"/>
    </source>
</evidence>
<accession>A0A8H5GYQ5</accession>
<keyword evidence="3" id="KW-1185">Reference proteome</keyword>
<dbReference type="OrthoDB" id="2954648at2759"/>
<gene>
    <name evidence="2" type="ORF">D9615_009516</name>
</gene>
<comment type="caution">
    <text evidence="2">The sequence shown here is derived from an EMBL/GenBank/DDBJ whole genome shotgun (WGS) entry which is preliminary data.</text>
</comment>
<dbReference type="Gene3D" id="3.30.530.20">
    <property type="match status" value="1"/>
</dbReference>
<feature type="region of interest" description="Disordered" evidence="1">
    <location>
        <begin position="21"/>
        <end position="40"/>
    </location>
</feature>
<reference evidence="2 3" key="1">
    <citation type="journal article" date="2020" name="ISME J.">
        <title>Uncovering the hidden diversity of litter-decomposition mechanisms in mushroom-forming fungi.</title>
        <authorList>
            <person name="Floudas D."/>
            <person name="Bentzer J."/>
            <person name="Ahren D."/>
            <person name="Johansson T."/>
            <person name="Persson P."/>
            <person name="Tunlid A."/>
        </authorList>
    </citation>
    <scope>NUCLEOTIDE SEQUENCE [LARGE SCALE GENOMIC DNA]</scope>
    <source>
        <strain evidence="2 3">CBS 661.87</strain>
    </source>
</reference>
<sequence>MTTSTLSALMGRIQALRLTSSNSTSPLKRSSPKWAPSSMRSGMQVGPLNFTHGKDNAVGSTRSGTFDGTFFTERLVEYARSSSQLRLRFILDNGPILFSGVTFHSYSEEMEIMSICGGGATYISFTAVYCEDKVGNGYDFYDKIRRRAVGAVADQLKALAFAGSCPISKH</sequence>
<name>A0A8H5GYQ5_9AGAR</name>